<feature type="domain" description="Tetrapyrrole methylase" evidence="6">
    <location>
        <begin position="7"/>
        <end position="185"/>
    </location>
</feature>
<evidence type="ECO:0000256" key="4">
    <source>
        <dbReference type="ARBA" id="ARBA00022679"/>
    </source>
</evidence>
<dbReference type="InterPro" id="IPR000878">
    <property type="entry name" value="4pyrrol_Mease"/>
</dbReference>
<dbReference type="SUPFAM" id="SSF53790">
    <property type="entry name" value="Tetrapyrrole methylase"/>
    <property type="match status" value="1"/>
</dbReference>
<evidence type="ECO:0000256" key="1">
    <source>
        <dbReference type="ARBA" id="ARBA00004953"/>
    </source>
</evidence>
<name>A0A1P8KAG0_9BURK</name>
<dbReference type="InterPro" id="IPR050714">
    <property type="entry name" value="Cobalamin_biosynth_MTase"/>
</dbReference>
<organism evidence="7 8">
    <name type="scientific">Rhodoferax saidenbachensis</name>
    <dbReference type="NCBI Taxonomy" id="1484693"/>
    <lineage>
        <taxon>Bacteria</taxon>
        <taxon>Pseudomonadati</taxon>
        <taxon>Pseudomonadota</taxon>
        <taxon>Betaproteobacteria</taxon>
        <taxon>Burkholderiales</taxon>
        <taxon>Comamonadaceae</taxon>
        <taxon>Rhodoferax</taxon>
    </lineage>
</organism>
<dbReference type="GO" id="GO:0008276">
    <property type="term" value="F:protein methyltransferase activity"/>
    <property type="evidence" value="ECO:0007669"/>
    <property type="project" value="InterPro"/>
</dbReference>
<dbReference type="CDD" id="cd11644">
    <property type="entry name" value="Precorrin-6Y-MT"/>
    <property type="match status" value="1"/>
</dbReference>
<evidence type="ECO:0000259" key="6">
    <source>
        <dbReference type="Pfam" id="PF00590"/>
    </source>
</evidence>
<dbReference type="InterPro" id="IPR006365">
    <property type="entry name" value="Cbl_synth_CobL"/>
</dbReference>
<dbReference type="PIRSF" id="PIRSF036428">
    <property type="entry name" value="CobL"/>
    <property type="match status" value="1"/>
</dbReference>
<evidence type="ECO:0000256" key="5">
    <source>
        <dbReference type="ARBA" id="ARBA00022691"/>
    </source>
</evidence>
<keyword evidence="2" id="KW-0169">Cobalamin biosynthesis</keyword>
<sequence length="393" mass="41400">MAEPWLSIIGMGEDGLHGLSDGSRSALANALHVVGGPRHLALAQAGERGIAWPVPFDIAPVLALRGQSTVVLASGDPFWFGAGGSLAKHLDPGEWRAFPAPSTFAWAMARLGWPLETTHCFGLHATPFATTRQVLQTGQRLVCLLRDGPAVADYAHWLTALGAGDSRVWVLEALGGPRERVREALARTCHFADIAAPVAIAVEVVGLNGMARTPGRPDADFAHDGQITKSPVRAITLAALAPRQGEHLWDLGAGSGSIAVEWCLAGGTASAVEQHGERVVNIQANAQRFGVATALSVVHGPALLALQNLPRADAVFVGGGFDLALFEALRAAVPQGCRLVVNAVTLETESALLQLHALHGGELLRIELAQAAPLGRMRGWQPSRPAVQWSIRL</sequence>
<dbReference type="RefSeq" id="WP_029709683.1">
    <property type="nucleotide sequence ID" value="NZ_CP019239.1"/>
</dbReference>
<dbReference type="Proteomes" id="UP000186110">
    <property type="component" value="Chromosome"/>
</dbReference>
<dbReference type="Gene3D" id="3.40.1010.10">
    <property type="entry name" value="Cobalt-precorrin-4 Transmethylase, Domain 1"/>
    <property type="match status" value="1"/>
</dbReference>
<proteinExistence type="predicted"/>
<dbReference type="STRING" id="1484693.RS694_10925"/>
<dbReference type="Gene3D" id="3.40.50.150">
    <property type="entry name" value="Vaccinia Virus protein VP39"/>
    <property type="match status" value="1"/>
</dbReference>
<dbReference type="SUPFAM" id="SSF53335">
    <property type="entry name" value="S-adenosyl-L-methionine-dependent methyltransferases"/>
    <property type="match status" value="1"/>
</dbReference>
<accession>A0A1P8KAG0</accession>
<dbReference type="AlphaFoldDB" id="A0A1P8KAG0"/>
<dbReference type="GO" id="GO:0009236">
    <property type="term" value="P:cobalamin biosynthetic process"/>
    <property type="evidence" value="ECO:0007669"/>
    <property type="project" value="UniProtKB-UniPathway"/>
</dbReference>
<dbReference type="PANTHER" id="PTHR43182:SF1">
    <property type="entry name" value="COBALT-PRECORRIN-7 C(5)-METHYLTRANSFERASE"/>
    <property type="match status" value="1"/>
</dbReference>
<dbReference type="PANTHER" id="PTHR43182">
    <property type="entry name" value="COBALT-PRECORRIN-6B C(15)-METHYLTRANSFERASE (DECARBOXYLATING)"/>
    <property type="match status" value="1"/>
</dbReference>
<comment type="pathway">
    <text evidence="1">Cofactor biosynthesis; adenosylcobalamin biosynthesis.</text>
</comment>
<dbReference type="InterPro" id="IPR012818">
    <property type="entry name" value="CbiE"/>
</dbReference>
<evidence type="ECO:0000256" key="2">
    <source>
        <dbReference type="ARBA" id="ARBA00022573"/>
    </source>
</evidence>
<dbReference type="eggNOG" id="COG2241">
    <property type="taxonomic scope" value="Bacteria"/>
</dbReference>
<dbReference type="Pfam" id="PF00590">
    <property type="entry name" value="TP_methylase"/>
    <property type="match status" value="1"/>
</dbReference>
<dbReference type="InterPro" id="IPR029063">
    <property type="entry name" value="SAM-dependent_MTases_sf"/>
</dbReference>
<dbReference type="GO" id="GO:0032259">
    <property type="term" value="P:methylation"/>
    <property type="evidence" value="ECO:0007669"/>
    <property type="project" value="UniProtKB-KW"/>
</dbReference>
<dbReference type="InterPro" id="IPR014777">
    <property type="entry name" value="4pyrrole_Mease_sub1"/>
</dbReference>
<keyword evidence="3" id="KW-0489">Methyltransferase</keyword>
<evidence type="ECO:0000313" key="8">
    <source>
        <dbReference type="Proteomes" id="UP000186110"/>
    </source>
</evidence>
<keyword evidence="4" id="KW-0808">Transferase</keyword>
<evidence type="ECO:0000256" key="3">
    <source>
        <dbReference type="ARBA" id="ARBA00022603"/>
    </source>
</evidence>
<dbReference type="eggNOG" id="COG2242">
    <property type="taxonomic scope" value="Bacteria"/>
</dbReference>
<evidence type="ECO:0000313" key="7">
    <source>
        <dbReference type="EMBL" id="APW42994.1"/>
    </source>
</evidence>
<dbReference type="UniPathway" id="UPA00148"/>
<protein>
    <submittedName>
        <fullName evidence="7">Cobalamin biosynthesis bifunctional protein CbiET</fullName>
    </submittedName>
</protein>
<reference evidence="7 8" key="1">
    <citation type="submission" date="2017-01" db="EMBL/GenBank/DDBJ databases">
        <authorList>
            <person name="Mah S.A."/>
            <person name="Swanson W.J."/>
            <person name="Moy G.W."/>
            <person name="Vacquier V.D."/>
        </authorList>
    </citation>
    <scope>NUCLEOTIDE SEQUENCE [LARGE SCALE GENOMIC DNA]</scope>
    <source>
        <strain evidence="7 8">DSM 22694</strain>
    </source>
</reference>
<dbReference type="InterPro" id="IPR035996">
    <property type="entry name" value="4pyrrol_Methylase_sf"/>
</dbReference>
<dbReference type="InterPro" id="IPR014008">
    <property type="entry name" value="Cbl_synth_MTase_CbiT"/>
</dbReference>
<keyword evidence="5" id="KW-0949">S-adenosyl-L-methionine</keyword>
<dbReference type="KEGG" id="rsb:RS694_10925"/>
<gene>
    <name evidence="7" type="ORF">RS694_10925</name>
</gene>
<keyword evidence="8" id="KW-1185">Reference proteome</keyword>
<dbReference type="NCBIfam" id="TIGR02469">
    <property type="entry name" value="CbiT"/>
    <property type="match status" value="1"/>
</dbReference>
<dbReference type="EMBL" id="CP019239">
    <property type="protein sequence ID" value="APW42994.1"/>
    <property type="molecule type" value="Genomic_DNA"/>
</dbReference>
<dbReference type="NCBIfam" id="TIGR02467">
    <property type="entry name" value="CbiE"/>
    <property type="match status" value="1"/>
</dbReference>